<dbReference type="GO" id="GO:0000287">
    <property type="term" value="F:magnesium ion binding"/>
    <property type="evidence" value="ECO:0007669"/>
    <property type="project" value="InterPro"/>
</dbReference>
<dbReference type="GO" id="GO:0010333">
    <property type="term" value="F:terpene synthase activity"/>
    <property type="evidence" value="ECO:0007669"/>
    <property type="project" value="InterPro"/>
</dbReference>
<dbReference type="SFLD" id="SFLDS00005">
    <property type="entry name" value="Isoprenoid_Synthase_Type_I"/>
    <property type="match status" value="1"/>
</dbReference>
<dbReference type="PANTHER" id="PTHR31225:SF93">
    <property type="entry name" value="ALPHA-HUMULENE_(-)-(E)-BETA-CARYOPHYLLENE SYNTHASE"/>
    <property type="match status" value="1"/>
</dbReference>
<keyword evidence="2" id="KW-0479">Metal-binding</keyword>
<feature type="domain" description="Terpene synthase metal-binding" evidence="6">
    <location>
        <begin position="329"/>
        <end position="569"/>
    </location>
</feature>
<dbReference type="InterPro" id="IPR005630">
    <property type="entry name" value="Terpene_synthase_metal-bd"/>
</dbReference>
<gene>
    <name evidence="7" type="ORF">Tsubulata_009703</name>
</gene>
<keyword evidence="8" id="KW-1185">Reference proteome</keyword>
<dbReference type="FunFam" id="1.10.600.10:FF:000007">
    <property type="entry name" value="Isoprene synthase, chloroplastic"/>
    <property type="match status" value="1"/>
</dbReference>
<feature type="non-terminal residue" evidence="7">
    <location>
        <position position="626"/>
    </location>
</feature>
<dbReference type="Proteomes" id="UP001141552">
    <property type="component" value="Unassembled WGS sequence"/>
</dbReference>
<keyword evidence="4" id="KW-0456">Lyase</keyword>
<dbReference type="Gene3D" id="1.10.600.10">
    <property type="entry name" value="Farnesyl Diphosphate Synthase"/>
    <property type="match status" value="2"/>
</dbReference>
<dbReference type="InterPro" id="IPR034741">
    <property type="entry name" value="Terpene_cyclase-like_1_C"/>
</dbReference>
<dbReference type="OrthoDB" id="847647at2759"/>
<evidence type="ECO:0000256" key="4">
    <source>
        <dbReference type="ARBA" id="ARBA00023239"/>
    </source>
</evidence>
<dbReference type="PANTHER" id="PTHR31225">
    <property type="entry name" value="OS04G0344100 PROTEIN-RELATED"/>
    <property type="match status" value="1"/>
</dbReference>
<dbReference type="InterPro" id="IPR050148">
    <property type="entry name" value="Terpene_synthase-like"/>
</dbReference>
<evidence type="ECO:0000256" key="2">
    <source>
        <dbReference type="ARBA" id="ARBA00022723"/>
    </source>
</evidence>
<dbReference type="Pfam" id="PF03936">
    <property type="entry name" value="Terpene_synth_C"/>
    <property type="match status" value="2"/>
</dbReference>
<dbReference type="InterPro" id="IPR008930">
    <property type="entry name" value="Terpenoid_cyclase/PrenylTrfase"/>
</dbReference>
<organism evidence="7 8">
    <name type="scientific">Turnera subulata</name>
    <dbReference type="NCBI Taxonomy" id="218843"/>
    <lineage>
        <taxon>Eukaryota</taxon>
        <taxon>Viridiplantae</taxon>
        <taxon>Streptophyta</taxon>
        <taxon>Embryophyta</taxon>
        <taxon>Tracheophyta</taxon>
        <taxon>Spermatophyta</taxon>
        <taxon>Magnoliopsida</taxon>
        <taxon>eudicotyledons</taxon>
        <taxon>Gunneridae</taxon>
        <taxon>Pentapetalae</taxon>
        <taxon>rosids</taxon>
        <taxon>fabids</taxon>
        <taxon>Malpighiales</taxon>
        <taxon>Passifloraceae</taxon>
        <taxon>Turnera</taxon>
    </lineage>
</organism>
<feature type="domain" description="Terpene synthase metal-binding" evidence="6">
    <location>
        <begin position="1"/>
        <end position="40"/>
    </location>
</feature>
<dbReference type="SUPFAM" id="SSF48239">
    <property type="entry name" value="Terpenoid cyclases/Protein prenyltransferases"/>
    <property type="match status" value="1"/>
</dbReference>
<dbReference type="InterPro" id="IPR001906">
    <property type="entry name" value="Terpene_synth_N"/>
</dbReference>
<evidence type="ECO:0000313" key="7">
    <source>
        <dbReference type="EMBL" id="KAJ4825039.1"/>
    </source>
</evidence>
<dbReference type="Gene3D" id="1.50.10.130">
    <property type="entry name" value="Terpene synthase, N-terminal domain"/>
    <property type="match status" value="1"/>
</dbReference>
<sequence>FEQRRSHIPSIVQCYMKENGVSGEEATKALQEMATEAWKDINEEMMRPIPVPFTIILRVVNIARLADVTYRDGDRYTNPVLLKDYITALFIDPITHFPNDIWGDHFTSLPSLSDSKFKSDSEQTEVLKEDVKQMLMSCSDSVEKVKLIDTLNRLGVSYHFEEYIEKQLDQIFHGHPHLLEDYDYDLRTTADVFRAFRQHGYKIFKDEDGKFKESLLGDTEGILSLYEASHLRMHGEPILDEALAFTKTHLESLVANSNTQHHNYRHIRNALKQPFHFGMPRLEARKYIDSFEISQDGPIDTLLKFAKKDYDRVQFIHQEELQEISKWWKETKIPSKLTYARNRIVEIYFWMVGFHFEPHYARARIWHSKLLMLLSVVDDIYDAYGTPDEHQLFTRAIERWNYNALDELPEDMKPVYKELLYVYTEFEKKAVAEGRFFSVLYTKEAVKVLVRDLHAESLWLGNKYVPSLEEYISTSSYGASGVAVMLAATYMGMGEVAGAKEFEWLFSRPGVIRATMRIARIMDDIASHEFEQRRPHIPSMIQCYMKENGVSQEEATKALQEMVTGAWKDSNEGMMRPIPVPFTIILRVVNLARIADVVYKDGDGYTNPVLLKDYITALFIDPITLY</sequence>
<feature type="domain" description="Terpene synthase N-terminal" evidence="5">
    <location>
        <begin position="101"/>
        <end position="271"/>
    </location>
</feature>
<dbReference type="GO" id="GO:0120251">
    <property type="term" value="P:hydrocarbon biosynthetic process"/>
    <property type="evidence" value="ECO:0007669"/>
    <property type="project" value="UniProtKB-ARBA"/>
</dbReference>
<comment type="caution">
    <text evidence="7">The sequence shown here is derived from an EMBL/GenBank/DDBJ whole genome shotgun (WGS) entry which is preliminary data.</text>
</comment>
<reference evidence="7" key="1">
    <citation type="submission" date="2022-02" db="EMBL/GenBank/DDBJ databases">
        <authorList>
            <person name="Henning P.M."/>
            <person name="McCubbin A.G."/>
            <person name="Shore J.S."/>
        </authorList>
    </citation>
    <scope>NUCLEOTIDE SEQUENCE</scope>
    <source>
        <strain evidence="7">F60SS</strain>
        <tissue evidence="7">Leaves</tissue>
    </source>
</reference>
<dbReference type="InterPro" id="IPR036965">
    <property type="entry name" value="Terpene_synth_N_sf"/>
</dbReference>
<accession>A0A9Q0F6J6</accession>
<evidence type="ECO:0000256" key="3">
    <source>
        <dbReference type="ARBA" id="ARBA00022842"/>
    </source>
</evidence>
<dbReference type="InterPro" id="IPR044814">
    <property type="entry name" value="Terpene_cyclase_plant_C1"/>
</dbReference>
<dbReference type="Pfam" id="PF01397">
    <property type="entry name" value="Terpene_synth"/>
    <property type="match status" value="1"/>
</dbReference>
<proteinExistence type="predicted"/>
<dbReference type="InterPro" id="IPR008949">
    <property type="entry name" value="Isoprenoid_synthase_dom_sf"/>
</dbReference>
<dbReference type="AlphaFoldDB" id="A0A9Q0F6J6"/>
<dbReference type="CDD" id="cd00684">
    <property type="entry name" value="Terpene_cyclase_plant_C1"/>
    <property type="match status" value="1"/>
</dbReference>
<dbReference type="SUPFAM" id="SSF48576">
    <property type="entry name" value="Terpenoid synthases"/>
    <property type="match status" value="2"/>
</dbReference>
<name>A0A9Q0F6J6_9ROSI</name>
<dbReference type="SFLD" id="SFLDG01019">
    <property type="entry name" value="Terpene_Cyclase_Like_1_C_Termi"/>
    <property type="match status" value="1"/>
</dbReference>
<comment type="cofactor">
    <cofactor evidence="1">
        <name>Mg(2+)</name>
        <dbReference type="ChEBI" id="CHEBI:18420"/>
    </cofactor>
</comment>
<reference evidence="7" key="2">
    <citation type="journal article" date="2023" name="Plants (Basel)">
        <title>Annotation of the Turnera subulata (Passifloraceae) Draft Genome Reveals the S-Locus Evolved after the Divergence of Turneroideae from Passifloroideae in a Stepwise Manner.</title>
        <authorList>
            <person name="Henning P.M."/>
            <person name="Roalson E.H."/>
            <person name="Mir W."/>
            <person name="McCubbin A.G."/>
            <person name="Shore J.S."/>
        </authorList>
    </citation>
    <scope>NUCLEOTIDE SEQUENCE</scope>
    <source>
        <strain evidence="7">F60SS</strain>
    </source>
</reference>
<evidence type="ECO:0000259" key="6">
    <source>
        <dbReference type="Pfam" id="PF03936"/>
    </source>
</evidence>
<dbReference type="GO" id="GO:0016102">
    <property type="term" value="P:diterpenoid biosynthetic process"/>
    <property type="evidence" value="ECO:0007669"/>
    <property type="project" value="InterPro"/>
</dbReference>
<evidence type="ECO:0000259" key="5">
    <source>
        <dbReference type="Pfam" id="PF01397"/>
    </source>
</evidence>
<evidence type="ECO:0000256" key="1">
    <source>
        <dbReference type="ARBA" id="ARBA00001946"/>
    </source>
</evidence>
<keyword evidence="3" id="KW-0460">Magnesium</keyword>
<dbReference type="EMBL" id="JAKUCV010007012">
    <property type="protein sequence ID" value="KAJ4825039.1"/>
    <property type="molecule type" value="Genomic_DNA"/>
</dbReference>
<evidence type="ECO:0000313" key="8">
    <source>
        <dbReference type="Proteomes" id="UP001141552"/>
    </source>
</evidence>
<protein>
    <submittedName>
        <fullName evidence="7">Uncharacterized protein</fullName>
    </submittedName>
</protein>